<keyword evidence="1" id="KW-0812">Transmembrane</keyword>
<dbReference type="EMBL" id="FTOB01000010">
    <property type="protein sequence ID" value="SIT10132.1"/>
    <property type="molecule type" value="Genomic_DNA"/>
</dbReference>
<evidence type="ECO:0000313" key="2">
    <source>
        <dbReference type="EMBL" id="SIT10132.1"/>
    </source>
</evidence>
<evidence type="ECO:0000256" key="1">
    <source>
        <dbReference type="SAM" id="Phobius"/>
    </source>
</evidence>
<feature type="transmembrane region" description="Helical" evidence="1">
    <location>
        <begin position="78"/>
        <end position="96"/>
    </location>
</feature>
<dbReference type="Proteomes" id="UP000185728">
    <property type="component" value="Unassembled WGS sequence"/>
</dbReference>
<keyword evidence="3" id="KW-1185">Reference proteome</keyword>
<dbReference type="Pfam" id="PF10825">
    <property type="entry name" value="DUF2752"/>
    <property type="match status" value="1"/>
</dbReference>
<keyword evidence="1" id="KW-1133">Transmembrane helix</keyword>
<protein>
    <recommendedName>
        <fullName evidence="4">DUF2752 domain-containing protein</fullName>
    </recommendedName>
</protein>
<evidence type="ECO:0008006" key="4">
    <source>
        <dbReference type="Google" id="ProtNLM"/>
    </source>
</evidence>
<keyword evidence="1" id="KW-0472">Membrane</keyword>
<feature type="transmembrane region" description="Helical" evidence="1">
    <location>
        <begin position="44"/>
        <end position="66"/>
    </location>
</feature>
<dbReference type="InterPro" id="IPR021215">
    <property type="entry name" value="DUF2752"/>
</dbReference>
<accession>A0ABY1L1G1</accession>
<comment type="caution">
    <text evidence="2">The sequence shown here is derived from an EMBL/GenBank/DDBJ whole genome shotgun (WGS) entry which is preliminary data.</text>
</comment>
<organism evidence="2 3">
    <name type="scientific">Zobellia uliginosa</name>
    <dbReference type="NCBI Taxonomy" id="143224"/>
    <lineage>
        <taxon>Bacteria</taxon>
        <taxon>Pseudomonadati</taxon>
        <taxon>Bacteroidota</taxon>
        <taxon>Flavobacteriia</taxon>
        <taxon>Flavobacteriales</taxon>
        <taxon>Flavobacteriaceae</taxon>
        <taxon>Zobellia</taxon>
    </lineage>
</organism>
<sequence>MQLATFLLTLEDYMLPCLNKKLFGIDCPGCGLQRSVVLFLKGDFSAAFDMYPAIFTLIPLVMFAIASQFTRFRFDTHIKMTLGILSGSIIIVNYILKMTHLTH</sequence>
<proteinExistence type="predicted"/>
<gene>
    <name evidence="2" type="ORF">SAMN05421766_11027</name>
</gene>
<name>A0ABY1L1G1_9FLAO</name>
<reference evidence="2 3" key="1">
    <citation type="submission" date="2017-01" db="EMBL/GenBank/DDBJ databases">
        <authorList>
            <person name="Varghese N."/>
            <person name="Submissions S."/>
        </authorList>
    </citation>
    <scope>NUCLEOTIDE SEQUENCE [LARGE SCALE GENOMIC DNA]</scope>
    <source>
        <strain evidence="2 3">DSM 2061</strain>
    </source>
</reference>
<dbReference type="RefSeq" id="WP_076457026.1">
    <property type="nucleotide sequence ID" value="NZ_FTOB01000010.1"/>
</dbReference>
<evidence type="ECO:0000313" key="3">
    <source>
        <dbReference type="Proteomes" id="UP000185728"/>
    </source>
</evidence>